<protein>
    <submittedName>
        <fullName evidence="2">Uncharacterized protein</fullName>
    </submittedName>
</protein>
<evidence type="ECO:0000256" key="1">
    <source>
        <dbReference type="SAM" id="Phobius"/>
    </source>
</evidence>
<name>A0A2U3PZ34_9BRAD</name>
<dbReference type="Proteomes" id="UP000246085">
    <property type="component" value="Chromosome BRAD3257"/>
</dbReference>
<dbReference type="KEGG" id="bvz:BRAD3257_3323"/>
<evidence type="ECO:0000313" key="3">
    <source>
        <dbReference type="Proteomes" id="UP000246085"/>
    </source>
</evidence>
<keyword evidence="1" id="KW-1133">Transmembrane helix</keyword>
<reference evidence="2 3" key="1">
    <citation type="submission" date="2018-03" db="EMBL/GenBank/DDBJ databases">
        <authorList>
            <person name="Gully D."/>
        </authorList>
    </citation>
    <scope>NUCLEOTIDE SEQUENCE [LARGE SCALE GENOMIC DNA]</scope>
    <source>
        <strain evidence="2">ORS3257</strain>
    </source>
</reference>
<dbReference type="EMBL" id="LS398110">
    <property type="protein sequence ID" value="SPP94359.1"/>
    <property type="molecule type" value="Genomic_DNA"/>
</dbReference>
<feature type="transmembrane region" description="Helical" evidence="1">
    <location>
        <begin position="52"/>
        <end position="72"/>
    </location>
</feature>
<keyword evidence="1" id="KW-0472">Membrane</keyword>
<accession>A0A2U3PZ34</accession>
<organism evidence="2 3">
    <name type="scientific">Bradyrhizobium vignae</name>
    <dbReference type="NCBI Taxonomy" id="1549949"/>
    <lineage>
        <taxon>Bacteria</taxon>
        <taxon>Pseudomonadati</taxon>
        <taxon>Pseudomonadota</taxon>
        <taxon>Alphaproteobacteria</taxon>
        <taxon>Hyphomicrobiales</taxon>
        <taxon>Nitrobacteraceae</taxon>
        <taxon>Bradyrhizobium</taxon>
    </lineage>
</organism>
<sequence length="104" mass="11191">MDARADARAGMTKEDFSMHMPSIFADCLAVLALTGAALAFQMIRLRRSRHVVFNGGVLLCLGLLAAAALPLLSRLPWAELADEVSDQAVAALHLLEVTYVILTL</sequence>
<dbReference type="AlphaFoldDB" id="A0A2U3PZ34"/>
<feature type="transmembrane region" description="Helical" evidence="1">
    <location>
        <begin position="20"/>
        <end position="40"/>
    </location>
</feature>
<evidence type="ECO:0000313" key="2">
    <source>
        <dbReference type="EMBL" id="SPP94359.1"/>
    </source>
</evidence>
<keyword evidence="1" id="KW-0812">Transmembrane</keyword>
<gene>
    <name evidence="2" type="ORF">BRAD3257_3323</name>
</gene>
<proteinExistence type="predicted"/>